<dbReference type="InterPro" id="IPR045864">
    <property type="entry name" value="aa-tRNA-synth_II/BPL/LPL"/>
</dbReference>
<protein>
    <submittedName>
        <fullName evidence="2">Lipoate--protein ligase family protein</fullName>
    </submittedName>
</protein>
<name>A0ABU9D6X3_9PROT</name>
<keyword evidence="2" id="KW-0436">Ligase</keyword>
<dbReference type="Proteomes" id="UP001446205">
    <property type="component" value="Unassembled WGS sequence"/>
</dbReference>
<feature type="domain" description="BPL/LPL catalytic" evidence="1">
    <location>
        <begin position="34"/>
        <end position="227"/>
    </location>
</feature>
<comment type="caution">
    <text evidence="2">The sequence shown here is derived from an EMBL/GenBank/DDBJ whole genome shotgun (WGS) entry which is preliminary data.</text>
</comment>
<sequence length="358" mass="38623">MTGALPARWIDLGDLAPLDLHAAYIGIATAQDPEAAPVVLWGRSATPHLSLGASQNAEAELDLAACEAGSVPWIRRPLGGGTVLVDDRQFSFFVILPRAYAPGRPALRPHEIFPLLAPAMLETFQAFGLAAGTQGNHDFWVNGRKIAGTGAGMIGACQVFTSSFMLDFDAERFTQLVAVPSAGFRQWLLEGLCGTMTSWRQEGVVPDPAPLAAAFQRALTRTQGWGLEASEIRPLERDAIAEARATLADDQDADWQSSVGGSRRVPWGIKLNAGSFLTERRWGSDWLRILTQLGRIGRLAGSGALDQGVISESLLGLPVSAEAIMPVLRRGMADELARRWTERILETAFVSDRNQGNQ</sequence>
<dbReference type="SUPFAM" id="SSF55681">
    <property type="entry name" value="Class II aaRS and biotin synthetases"/>
    <property type="match status" value="1"/>
</dbReference>
<proteinExistence type="predicted"/>
<dbReference type="RefSeq" id="WP_341370224.1">
    <property type="nucleotide sequence ID" value="NZ_JBBPCO010000004.1"/>
</dbReference>
<dbReference type="Gene3D" id="3.30.930.10">
    <property type="entry name" value="Bira Bifunctional Protein, Domain 2"/>
    <property type="match status" value="1"/>
</dbReference>
<organism evidence="2 3">
    <name type="scientific">Thermithiobacillus plumbiphilus</name>
    <dbReference type="NCBI Taxonomy" id="1729899"/>
    <lineage>
        <taxon>Bacteria</taxon>
        <taxon>Pseudomonadati</taxon>
        <taxon>Pseudomonadota</taxon>
        <taxon>Acidithiobacillia</taxon>
        <taxon>Acidithiobacillales</taxon>
        <taxon>Thermithiobacillaceae</taxon>
        <taxon>Thermithiobacillus</taxon>
    </lineage>
</organism>
<dbReference type="PROSITE" id="PS51733">
    <property type="entry name" value="BPL_LPL_CATALYTIC"/>
    <property type="match status" value="1"/>
</dbReference>
<dbReference type="EMBL" id="JBBPCO010000004">
    <property type="protein sequence ID" value="MEK8089159.1"/>
    <property type="molecule type" value="Genomic_DNA"/>
</dbReference>
<dbReference type="Pfam" id="PF21948">
    <property type="entry name" value="LplA-B_cat"/>
    <property type="match status" value="1"/>
</dbReference>
<keyword evidence="3" id="KW-1185">Reference proteome</keyword>
<reference evidence="2 3" key="1">
    <citation type="submission" date="2024-04" db="EMBL/GenBank/DDBJ databases">
        <authorList>
            <person name="Abashina T."/>
            <person name="Shaikin A."/>
        </authorList>
    </citation>
    <scope>NUCLEOTIDE SEQUENCE [LARGE SCALE GENOMIC DNA]</scope>
    <source>
        <strain evidence="2 3">AAFK</strain>
    </source>
</reference>
<dbReference type="PANTHER" id="PTHR43679">
    <property type="entry name" value="OCTANOYLTRANSFERASE LIPM-RELATED"/>
    <property type="match status" value="1"/>
</dbReference>
<evidence type="ECO:0000313" key="3">
    <source>
        <dbReference type="Proteomes" id="UP001446205"/>
    </source>
</evidence>
<dbReference type="PANTHER" id="PTHR43679:SF2">
    <property type="entry name" value="OCTANOYL-[GCVH]:PROTEIN N-OCTANOYLTRANSFERASE"/>
    <property type="match status" value="1"/>
</dbReference>
<dbReference type="InterPro" id="IPR050664">
    <property type="entry name" value="Octanoyltrans_LipM/LipL"/>
</dbReference>
<evidence type="ECO:0000313" key="2">
    <source>
        <dbReference type="EMBL" id="MEK8089159.1"/>
    </source>
</evidence>
<gene>
    <name evidence="2" type="ORF">WOB96_05210</name>
</gene>
<dbReference type="GO" id="GO:0016874">
    <property type="term" value="F:ligase activity"/>
    <property type="evidence" value="ECO:0007669"/>
    <property type="project" value="UniProtKB-KW"/>
</dbReference>
<dbReference type="InterPro" id="IPR004143">
    <property type="entry name" value="BPL_LPL_catalytic"/>
</dbReference>
<evidence type="ECO:0000259" key="1">
    <source>
        <dbReference type="PROSITE" id="PS51733"/>
    </source>
</evidence>
<accession>A0ABU9D6X3</accession>